<evidence type="ECO:0000256" key="6">
    <source>
        <dbReference type="ARBA" id="ARBA00023136"/>
    </source>
</evidence>
<keyword evidence="6 10" id="KW-0472">Membrane</keyword>
<dbReference type="FunFam" id="1.10.3730.20:FF:000001">
    <property type="entry name" value="Quaternary ammonium compound resistance transporter SugE"/>
    <property type="match status" value="1"/>
</dbReference>
<dbReference type="Pfam" id="PF00893">
    <property type="entry name" value="Multi_Drug_Res"/>
    <property type="match status" value="1"/>
</dbReference>
<evidence type="ECO:0000256" key="4">
    <source>
        <dbReference type="ARBA" id="ARBA00022692"/>
    </source>
</evidence>
<dbReference type="RefSeq" id="WP_406856775.1">
    <property type="nucleotide sequence ID" value="NZ_CP157484.1"/>
</dbReference>
<proteinExistence type="inferred from homology"/>
<comment type="subcellular location">
    <subcellularLocation>
        <location evidence="1 9">Cell membrane</location>
        <topology evidence="1 9">Multi-pass membrane protein</topology>
    </subcellularLocation>
</comment>
<evidence type="ECO:0000256" key="2">
    <source>
        <dbReference type="ARBA" id="ARBA00022448"/>
    </source>
</evidence>
<dbReference type="GO" id="GO:0005886">
    <property type="term" value="C:plasma membrane"/>
    <property type="evidence" value="ECO:0007669"/>
    <property type="project" value="UniProtKB-SubCell"/>
</dbReference>
<comment type="similarity">
    <text evidence="7">Belongs to the drug/metabolite transporter (DMT) superfamily. Small multidrug resistance (SMR) (TC 2.A.7.1) family. Gdx/SugE subfamily.</text>
</comment>
<evidence type="ECO:0000256" key="3">
    <source>
        <dbReference type="ARBA" id="ARBA00022475"/>
    </source>
</evidence>
<feature type="transmembrane region" description="Helical" evidence="10">
    <location>
        <begin position="84"/>
        <end position="103"/>
    </location>
</feature>
<dbReference type="InterPro" id="IPR037185">
    <property type="entry name" value="EmrE-like"/>
</dbReference>
<dbReference type="AlphaFoldDB" id="A0AAU7JI01"/>
<organism evidence="11">
    <name type="scientific">Alsobacter sp. KACC 23698</name>
    <dbReference type="NCBI Taxonomy" id="3149229"/>
    <lineage>
        <taxon>Bacteria</taxon>
        <taxon>Pseudomonadati</taxon>
        <taxon>Pseudomonadota</taxon>
        <taxon>Alphaproteobacteria</taxon>
        <taxon>Hyphomicrobiales</taxon>
        <taxon>Alsobacteraceae</taxon>
        <taxon>Alsobacter</taxon>
    </lineage>
</organism>
<accession>A0AAU7JI01</accession>
<feature type="transmembrane region" description="Helical" evidence="10">
    <location>
        <begin position="57"/>
        <end position="78"/>
    </location>
</feature>
<reference evidence="11" key="1">
    <citation type="submission" date="2024-05" db="EMBL/GenBank/DDBJ databases">
        <authorList>
            <person name="Kim S."/>
            <person name="Heo J."/>
            <person name="Choi H."/>
            <person name="Choi Y."/>
            <person name="Kwon S.-W."/>
            <person name="Kim Y."/>
        </authorList>
    </citation>
    <scope>NUCLEOTIDE SEQUENCE</scope>
    <source>
        <strain evidence="11">KACC 23698</strain>
    </source>
</reference>
<dbReference type="PANTHER" id="PTHR30561:SF0">
    <property type="entry name" value="GUANIDINIUM EXPORTER"/>
    <property type="match status" value="1"/>
</dbReference>
<keyword evidence="3" id="KW-1003">Cell membrane</keyword>
<dbReference type="SUPFAM" id="SSF103481">
    <property type="entry name" value="Multidrug resistance efflux transporter EmrE"/>
    <property type="match status" value="1"/>
</dbReference>
<evidence type="ECO:0000313" key="11">
    <source>
        <dbReference type="EMBL" id="XBO39923.1"/>
    </source>
</evidence>
<dbReference type="Gene3D" id="1.10.3730.20">
    <property type="match status" value="1"/>
</dbReference>
<evidence type="ECO:0000256" key="7">
    <source>
        <dbReference type="ARBA" id="ARBA00038151"/>
    </source>
</evidence>
<evidence type="ECO:0000256" key="9">
    <source>
        <dbReference type="RuleBase" id="RU003942"/>
    </source>
</evidence>
<dbReference type="InterPro" id="IPR045324">
    <property type="entry name" value="Small_multidrug_res"/>
</dbReference>
<dbReference type="EMBL" id="CP157484">
    <property type="protein sequence ID" value="XBO39923.1"/>
    <property type="molecule type" value="Genomic_DNA"/>
</dbReference>
<dbReference type="GO" id="GO:0022857">
    <property type="term" value="F:transmembrane transporter activity"/>
    <property type="evidence" value="ECO:0007669"/>
    <property type="project" value="InterPro"/>
</dbReference>
<evidence type="ECO:0000256" key="10">
    <source>
        <dbReference type="SAM" id="Phobius"/>
    </source>
</evidence>
<keyword evidence="5 10" id="KW-1133">Transmembrane helix</keyword>
<dbReference type="NCBIfam" id="NF008512">
    <property type="entry name" value="PRK11431.1"/>
    <property type="match status" value="1"/>
</dbReference>
<evidence type="ECO:0000256" key="1">
    <source>
        <dbReference type="ARBA" id="ARBA00004651"/>
    </source>
</evidence>
<evidence type="ECO:0000256" key="5">
    <source>
        <dbReference type="ARBA" id="ARBA00022989"/>
    </source>
</evidence>
<dbReference type="InterPro" id="IPR000390">
    <property type="entry name" value="Small_drug/metabolite_transptr"/>
</dbReference>
<protein>
    <recommendedName>
        <fullName evidence="8">Guanidinium exporter</fullName>
    </recommendedName>
</protein>
<evidence type="ECO:0000256" key="8">
    <source>
        <dbReference type="ARBA" id="ARBA00039168"/>
    </source>
</evidence>
<keyword evidence="4 9" id="KW-0812">Transmembrane</keyword>
<keyword evidence="2" id="KW-0813">Transport</keyword>
<name>A0AAU7JI01_9HYPH</name>
<dbReference type="GO" id="GO:1990961">
    <property type="term" value="P:xenobiotic detoxification by transmembrane export across the plasma membrane"/>
    <property type="evidence" value="ECO:0007669"/>
    <property type="project" value="UniProtKB-ARBA"/>
</dbReference>
<sequence>MGWLILIAAGLFEVGWAVGLKYTQGFTRLWPSLATLASMAVSLGLLGLALKELPIGTAYAVWTGIGTIGTAILGIALFGEPATAARMACIGLIVVGILGLKLAG</sequence>
<dbReference type="PANTHER" id="PTHR30561">
    <property type="entry name" value="SMR FAMILY PROTON-DEPENDENT DRUG EFFLUX TRANSPORTER SUGE"/>
    <property type="match status" value="1"/>
</dbReference>
<feature type="transmembrane region" description="Helical" evidence="10">
    <location>
        <begin position="33"/>
        <end position="50"/>
    </location>
</feature>
<gene>
    <name evidence="11" type="primary">sugE</name>
    <name evidence="11" type="ORF">ABEG18_03840</name>
</gene>